<dbReference type="EMBL" id="PITK01000760">
    <property type="protein sequence ID" value="TBU12429.1"/>
    <property type="molecule type" value="Genomic_DNA"/>
</dbReference>
<feature type="non-terminal residue" evidence="2">
    <location>
        <position position="129"/>
    </location>
</feature>
<dbReference type="VEuPathDB" id="MicrosporidiaDB:CWI38_0760p0010"/>
<dbReference type="AlphaFoldDB" id="A0A4Q9LUT7"/>
<keyword evidence="3" id="KW-1185">Reference proteome</keyword>
<proteinExistence type="predicted"/>
<protein>
    <recommendedName>
        <fullName evidence="1">MCMDC2 N-terminal domain-containing protein</fullName>
    </recommendedName>
</protein>
<accession>A0A4Q9LUT7</accession>
<reference evidence="2 3" key="1">
    <citation type="submission" date="2017-12" db="EMBL/GenBank/DDBJ databases">
        <authorList>
            <person name="Pombert J.-F."/>
            <person name="Haag K.L."/>
            <person name="Ebert D."/>
        </authorList>
    </citation>
    <scope>NUCLEOTIDE SEQUENCE [LARGE SCALE GENOMIC DNA]</scope>
    <source>
        <strain evidence="2">IL-G-3</strain>
    </source>
</reference>
<feature type="domain" description="MCMDC2 N-terminal" evidence="1">
    <location>
        <begin position="29"/>
        <end position="89"/>
    </location>
</feature>
<name>A0A4Q9LUT7_9MICR</name>
<dbReference type="Proteomes" id="UP000292282">
    <property type="component" value="Unassembled WGS sequence"/>
</dbReference>
<comment type="caution">
    <text evidence="2">The sequence shown here is derived from an EMBL/GenBank/DDBJ whole genome shotgun (WGS) entry which is preliminary data.</text>
</comment>
<organism evidence="2 3">
    <name type="scientific">Hamiltosporidium tvaerminnensis</name>
    <dbReference type="NCBI Taxonomy" id="1176355"/>
    <lineage>
        <taxon>Eukaryota</taxon>
        <taxon>Fungi</taxon>
        <taxon>Fungi incertae sedis</taxon>
        <taxon>Microsporidia</taxon>
        <taxon>Dubosqiidae</taxon>
        <taxon>Hamiltosporidium</taxon>
    </lineage>
</organism>
<evidence type="ECO:0000313" key="3">
    <source>
        <dbReference type="Proteomes" id="UP000292282"/>
    </source>
</evidence>
<dbReference type="InterPro" id="IPR058769">
    <property type="entry name" value="MCMDC2_N"/>
</dbReference>
<evidence type="ECO:0000313" key="2">
    <source>
        <dbReference type="EMBL" id="TBU12429.1"/>
    </source>
</evidence>
<gene>
    <name evidence="2" type="ORF">CWI38_0760p0010</name>
</gene>
<dbReference type="Pfam" id="PF26063">
    <property type="entry name" value="MCMDC2_N"/>
    <property type="match status" value="1"/>
</dbReference>
<sequence>MNVTCKDDTFAQNSKNILEKIIKWNIFIFENTINEIKKAQKIDRIYFLNIDIDFLKLCNLSPEFSNNLIKNYKEASHLIKNQIFISIKNQIYPLNLHLDFLIDLSEFFKIRLIPRNLPYLICLKNIRNF</sequence>
<evidence type="ECO:0000259" key="1">
    <source>
        <dbReference type="Pfam" id="PF26063"/>
    </source>
</evidence>